<dbReference type="InterPro" id="IPR011006">
    <property type="entry name" value="CheY-like_superfamily"/>
</dbReference>
<dbReference type="Gene3D" id="1.10.10.60">
    <property type="entry name" value="Homeodomain-like"/>
    <property type="match status" value="1"/>
</dbReference>
<dbReference type="InterPro" id="IPR001789">
    <property type="entry name" value="Sig_transdc_resp-reg_receiver"/>
</dbReference>
<dbReference type="Proteomes" id="UP000183926">
    <property type="component" value="Unassembled WGS sequence"/>
</dbReference>
<dbReference type="PANTHER" id="PTHR44591:SF14">
    <property type="entry name" value="PROTEIN PILG"/>
    <property type="match status" value="1"/>
</dbReference>
<evidence type="ECO:0000313" key="5">
    <source>
        <dbReference type="EMBL" id="SFU41072.1"/>
    </source>
</evidence>
<dbReference type="Pfam" id="PF00072">
    <property type="entry name" value="Response_reg"/>
    <property type="match status" value="1"/>
</dbReference>
<evidence type="ECO:0000259" key="4">
    <source>
        <dbReference type="PROSITE" id="PS50110"/>
    </source>
</evidence>
<accession>A0A1I7FXY0</accession>
<dbReference type="GO" id="GO:0043565">
    <property type="term" value="F:sequence-specific DNA binding"/>
    <property type="evidence" value="ECO:0007669"/>
    <property type="project" value="InterPro"/>
</dbReference>
<dbReference type="Gene3D" id="3.40.50.2300">
    <property type="match status" value="1"/>
</dbReference>
<sequence>MYSCHHPDFVQNKQYFTVKGECPVNDSMDHPSLLIVDDDEVFCDVLARAMTKRGFDTTCTHNIKTAIEQAESLMPEYAIIDLKLSNESGLSLVEKIRELDPGTRIIVLTGYASIATAVEAIKLGATHYLAKPVDANDIMTAFERTTGNVDTPISPHPLSVERLEWEYIHRILMENDNNISVTAKALNMHRRTLQRKLSKKPVQL</sequence>
<dbReference type="EMBL" id="FPBL01000002">
    <property type="protein sequence ID" value="SFU41072.1"/>
    <property type="molecule type" value="Genomic_DNA"/>
</dbReference>
<feature type="modified residue" description="4-aspartylphosphate" evidence="3">
    <location>
        <position position="81"/>
    </location>
</feature>
<proteinExistence type="predicted"/>
<keyword evidence="2" id="KW-0902">Two-component regulatory system</keyword>
<dbReference type="PANTHER" id="PTHR44591">
    <property type="entry name" value="STRESS RESPONSE REGULATOR PROTEIN 1"/>
    <property type="match status" value="1"/>
</dbReference>
<dbReference type="Pfam" id="PF02954">
    <property type="entry name" value="HTH_8"/>
    <property type="match status" value="1"/>
</dbReference>
<dbReference type="SUPFAM" id="SSF52172">
    <property type="entry name" value="CheY-like"/>
    <property type="match status" value="1"/>
</dbReference>
<dbReference type="SMART" id="SM00448">
    <property type="entry name" value="REC"/>
    <property type="match status" value="1"/>
</dbReference>
<protein>
    <submittedName>
        <fullName evidence="5">Response regulator receiver protein</fullName>
    </submittedName>
</protein>
<gene>
    <name evidence="5" type="ORF">SAMN05216339_10274</name>
</gene>
<reference evidence="5 6" key="1">
    <citation type="submission" date="2016-10" db="EMBL/GenBank/DDBJ databases">
        <authorList>
            <person name="de Groot N.N."/>
        </authorList>
    </citation>
    <scope>NUCLEOTIDE SEQUENCE [LARGE SCALE GENOMIC DNA]</scope>
    <source>
        <strain evidence="5 6">Nm24</strain>
    </source>
</reference>
<dbReference type="InterPro" id="IPR002197">
    <property type="entry name" value="HTH_Fis"/>
</dbReference>
<name>A0A1I7FXY0_9PROT</name>
<evidence type="ECO:0000256" key="1">
    <source>
        <dbReference type="ARBA" id="ARBA00022553"/>
    </source>
</evidence>
<evidence type="ECO:0000256" key="3">
    <source>
        <dbReference type="PROSITE-ProRule" id="PRU00169"/>
    </source>
</evidence>
<feature type="domain" description="Response regulatory" evidence="4">
    <location>
        <begin position="32"/>
        <end position="146"/>
    </location>
</feature>
<organism evidence="5 6">
    <name type="scientific">Nitrosomonas eutropha</name>
    <dbReference type="NCBI Taxonomy" id="916"/>
    <lineage>
        <taxon>Bacteria</taxon>
        <taxon>Pseudomonadati</taxon>
        <taxon>Pseudomonadota</taxon>
        <taxon>Betaproteobacteria</taxon>
        <taxon>Nitrosomonadales</taxon>
        <taxon>Nitrosomonadaceae</taxon>
        <taxon>Nitrosomonas</taxon>
    </lineage>
</organism>
<dbReference type="AlphaFoldDB" id="A0A1I7FXY0"/>
<keyword evidence="1 3" id="KW-0597">Phosphoprotein</keyword>
<dbReference type="CDD" id="cd17563">
    <property type="entry name" value="REC_RegA-like"/>
    <property type="match status" value="1"/>
</dbReference>
<evidence type="ECO:0000256" key="2">
    <source>
        <dbReference type="ARBA" id="ARBA00023012"/>
    </source>
</evidence>
<dbReference type="GO" id="GO:0000160">
    <property type="term" value="P:phosphorelay signal transduction system"/>
    <property type="evidence" value="ECO:0007669"/>
    <property type="project" value="UniProtKB-KW"/>
</dbReference>
<evidence type="ECO:0000313" key="6">
    <source>
        <dbReference type="Proteomes" id="UP000183926"/>
    </source>
</evidence>
<dbReference type="InterPro" id="IPR050595">
    <property type="entry name" value="Bact_response_regulator"/>
</dbReference>
<dbReference type="PROSITE" id="PS50110">
    <property type="entry name" value="RESPONSE_REGULATORY"/>
    <property type="match status" value="1"/>
</dbReference>